<dbReference type="InterPro" id="IPR005467">
    <property type="entry name" value="His_kinase_dom"/>
</dbReference>
<dbReference type="SMART" id="SM00138">
    <property type="entry name" value="MeTrc"/>
    <property type="match status" value="1"/>
</dbReference>
<keyword evidence="15" id="KW-1185">Reference proteome</keyword>
<dbReference type="InterPro" id="IPR035965">
    <property type="entry name" value="PAS-like_dom_sf"/>
</dbReference>
<dbReference type="FunFam" id="3.30.565.10:FF:000049">
    <property type="entry name" value="Two-component sensor histidine kinase"/>
    <property type="match status" value="1"/>
</dbReference>
<dbReference type="Gene3D" id="3.30.450.20">
    <property type="entry name" value="PAS domain"/>
    <property type="match status" value="1"/>
</dbReference>
<feature type="active site" evidence="5">
    <location>
        <position position="152"/>
    </location>
</feature>
<feature type="domain" description="CheB-type methylesterase" evidence="12">
    <location>
        <begin position="21"/>
        <end position="210"/>
    </location>
</feature>
<dbReference type="Pfam" id="PF00512">
    <property type="entry name" value="HisKA"/>
    <property type="match status" value="1"/>
</dbReference>
<feature type="active site" evidence="5">
    <location>
        <position position="33"/>
    </location>
</feature>
<dbReference type="PANTHER" id="PTHR24422">
    <property type="entry name" value="CHEMOTAXIS PROTEIN METHYLTRANSFERASE"/>
    <property type="match status" value="1"/>
</dbReference>
<dbReference type="Proteomes" id="UP000186308">
    <property type="component" value="Unassembled WGS sequence"/>
</dbReference>
<dbReference type="InterPro" id="IPR000780">
    <property type="entry name" value="CheR_MeTrfase"/>
</dbReference>
<dbReference type="InterPro" id="IPR036388">
    <property type="entry name" value="WH-like_DNA-bd_sf"/>
</dbReference>
<dbReference type="PROSITE" id="PS50122">
    <property type="entry name" value="CHEB"/>
    <property type="match status" value="1"/>
</dbReference>
<dbReference type="GO" id="GO:0008757">
    <property type="term" value="F:S-adenosylmethionine-dependent methyltransferase activity"/>
    <property type="evidence" value="ECO:0007669"/>
    <property type="project" value="InterPro"/>
</dbReference>
<dbReference type="Gene3D" id="3.40.50.2300">
    <property type="match status" value="2"/>
</dbReference>
<evidence type="ECO:0000259" key="12">
    <source>
        <dbReference type="PROSITE" id="PS50122"/>
    </source>
</evidence>
<dbReference type="Gene3D" id="1.10.10.10">
    <property type="entry name" value="Winged helix-like DNA-binding domain superfamily/Winged helix DNA-binding domain"/>
    <property type="match status" value="1"/>
</dbReference>
<dbReference type="SUPFAM" id="SSF55785">
    <property type="entry name" value="PYP-like sensor domain (PAS domain)"/>
    <property type="match status" value="1"/>
</dbReference>
<dbReference type="Gene3D" id="3.40.50.150">
    <property type="entry name" value="Vaccinia Virus protein VP39"/>
    <property type="match status" value="1"/>
</dbReference>
<keyword evidence="4" id="KW-0238">DNA-binding</keyword>
<dbReference type="GO" id="GO:0008984">
    <property type="term" value="F:protein-glutamate methylesterase activity"/>
    <property type="evidence" value="ECO:0007669"/>
    <property type="project" value="InterPro"/>
</dbReference>
<feature type="coiled-coil region" evidence="7">
    <location>
        <begin position="702"/>
        <end position="750"/>
    </location>
</feature>
<gene>
    <name evidence="14" type="ORF">SAMN05421828_12828</name>
</gene>
<dbReference type="InterPro" id="IPR001789">
    <property type="entry name" value="Sig_transdc_resp-reg_receiver"/>
</dbReference>
<dbReference type="InterPro" id="IPR000673">
    <property type="entry name" value="Sig_transdc_resp-reg_Me-estase"/>
</dbReference>
<evidence type="ECO:0000256" key="2">
    <source>
        <dbReference type="ARBA" id="ARBA00012438"/>
    </source>
</evidence>
<organism evidence="14 15">
    <name type="scientific">Acidiphilium rubrum</name>
    <dbReference type="NCBI Taxonomy" id="526"/>
    <lineage>
        <taxon>Bacteria</taxon>
        <taxon>Pseudomonadati</taxon>
        <taxon>Pseudomonadota</taxon>
        <taxon>Alphaproteobacteria</taxon>
        <taxon>Acetobacterales</taxon>
        <taxon>Acidocellaceae</taxon>
        <taxon>Acidiphilium</taxon>
    </lineage>
</organism>
<keyword evidence="6" id="KW-0597">Phosphoprotein</keyword>
<evidence type="ECO:0000259" key="9">
    <source>
        <dbReference type="PROSITE" id="PS50109"/>
    </source>
</evidence>
<keyword evidence="3 5" id="KW-0145">Chemotaxis</keyword>
<dbReference type="InterPro" id="IPR036097">
    <property type="entry name" value="HisK_dim/P_sf"/>
</dbReference>
<dbReference type="SMART" id="SM00421">
    <property type="entry name" value="HTH_LUXR"/>
    <property type="match status" value="1"/>
</dbReference>
<dbReference type="GO" id="GO:0006355">
    <property type="term" value="P:regulation of DNA-templated transcription"/>
    <property type="evidence" value="ECO:0007669"/>
    <property type="project" value="InterPro"/>
</dbReference>
<evidence type="ECO:0000256" key="7">
    <source>
        <dbReference type="SAM" id="Coils"/>
    </source>
</evidence>
<dbReference type="GO" id="GO:0003677">
    <property type="term" value="F:DNA binding"/>
    <property type="evidence" value="ECO:0007669"/>
    <property type="project" value="UniProtKB-KW"/>
</dbReference>
<dbReference type="PROSITE" id="PS50123">
    <property type="entry name" value="CHER"/>
    <property type="match status" value="1"/>
</dbReference>
<dbReference type="Pfam" id="PF13596">
    <property type="entry name" value="PAS_10"/>
    <property type="match status" value="1"/>
</dbReference>
<dbReference type="Pfam" id="PF02518">
    <property type="entry name" value="HATPase_c"/>
    <property type="match status" value="1"/>
</dbReference>
<feature type="domain" description="PAC" evidence="11">
    <location>
        <begin position="813"/>
        <end position="863"/>
    </location>
</feature>
<dbReference type="InterPro" id="IPR035909">
    <property type="entry name" value="CheB_C"/>
</dbReference>
<proteinExistence type="predicted"/>
<sequence>MAEIGPSEAGKSSAVPQRAAAGSHFAVVALGASAGGLEAFGRILDHLASETGMAFILVQHLDPTHQSLMVELLARHTALPVIEAGDGMMLEPDHVYVIPPGRYLAVDHDMLRVTQPIERHGMRLPFDFLLHSIAESCGARAIVVVLSGTGSDGSAGLRAIRDKGGFVIAQAPDEAAFDGMPRSAVATGLVDLVLPLAEIPAALAARPRDAVAREVPVDAPDSFNAIIALLRDATAHNFTLYKSGTLRRRIDRRIGLAGLVPPSLDAYLALLTSNPAEVDLLAQDLLINVTSFFRDRAVFDVLEQQIVPELVAGRTADQPLRLWVAGCSSGEETYSLAMLFMEHISAVGSPAKLQIFASDVDPDAVGRARAGLYDQSIEADVSPARLARFFIREEQKYRIGTELRALVVFTVQDVLADPPFSRLDLVSCRNLLIYLRAEAQSKILTLFHFALRDGGILLLGSAETIGSGDQGFSVVAKAERIYRRTGRNRPGVFGFPVLPSDKSRLMARQVPATLPGTSLVVTMGPGGAPQVSLAELCRRMVIEAYAPAAVLINGQNDCLFTLGPVDRFLQIAPGLPSHDVLAMCRQGLRTKLRAAIRRAIDSAGRVVVPGGTMTHEGVEQAFTIDVQPVTSDGERLLLICFVTGQTGVAVQASPVNRKDTSRVAQLERELAATRTELLGAIHDLELSSEDQKAINEEALSVNEEFQSTNEELLTSKEELQSLNEELTALNSQLQETLERQRTTANDLQNVLYSTDVATLFLDTDLHIRFFTPATRALFTVIQSDLGRPLADLTALTNDGMLTLDARAVLETLQPIEREVQGRNGAWFTRRVLPYRTQQHGVEGVVITFADITERKRTALALQKATTVAEQTNRAKSRFLAAASHDLRQPLTSLSLLHGLLARAVAGTPTEPLVERMAQTLGVMTTMLDTLLDINEIEAGVVKVAASRFAVNAVFDRLRQEFTDDAVALGLDFHVMPCTLTIETDRGLLTQILRNLVSNALKYTRRGRILVGCRRVGGQARLEVWDTGIGIPQEELQAIFEEYHQIDNPSRNRTRGLGLGLAIVRRLTDLLGLPIAVRSEPGSGSVFSVTIATVAAPVMEPAPAAEAVVDGPDAVRPSGMIMVVEDDPDICSLLVMFLQEEGYRVVAAADGAEALALVAGGAWPDLLIADYNLPGAMNGIAVVGRVRAAIGHAVPVIILTGDISTDALREIAAQDCAQFNKPMSLVALAAAIRKLMPVRPTVVPAMSAPIVVIDDDPAICAALHAMLEAAGRVVVDFASAEAFLARDPGGAAGCLVIDVNLPGRSGIDLLRTVRDGGDETPVVMLSGVSDATLAVEALRAGAADFVEKPINPAELLSRIDRAIGLGQDLTARRAIHEEAVRHLAGLTARQREILDLVLAGQPSKVIAGMLGISPRTVEVHRAAIMRKTGAASMGALARLAAEAEGQVTDSVAIRP</sequence>
<evidence type="ECO:0000256" key="4">
    <source>
        <dbReference type="ARBA" id="ARBA00023125"/>
    </source>
</evidence>
<dbReference type="Pfam" id="PF01739">
    <property type="entry name" value="CheR"/>
    <property type="match status" value="1"/>
</dbReference>
<dbReference type="PRINTS" id="PR00038">
    <property type="entry name" value="HTHLUXR"/>
</dbReference>
<dbReference type="InterPro" id="IPR036890">
    <property type="entry name" value="HATPase_C_sf"/>
</dbReference>
<evidence type="ECO:0000256" key="6">
    <source>
        <dbReference type="PROSITE-ProRule" id="PRU00169"/>
    </source>
</evidence>
<feature type="modified residue" description="4-aspartylphosphate" evidence="6">
    <location>
        <position position="1169"/>
    </location>
</feature>
<evidence type="ECO:0000259" key="13">
    <source>
        <dbReference type="PROSITE" id="PS50123"/>
    </source>
</evidence>
<dbReference type="InterPro" id="IPR050903">
    <property type="entry name" value="Bact_Chemotaxis_MeTrfase"/>
</dbReference>
<dbReference type="PROSITE" id="PS50113">
    <property type="entry name" value="PAC"/>
    <property type="match status" value="1"/>
</dbReference>
<keyword evidence="5" id="KW-0378">Hydrolase</keyword>
<dbReference type="PANTHER" id="PTHR24422:SF27">
    <property type="entry name" value="PROTEIN-GLUTAMATE O-METHYLTRANSFERASE"/>
    <property type="match status" value="1"/>
</dbReference>
<dbReference type="Pfam" id="PF03705">
    <property type="entry name" value="CheR_N"/>
    <property type="match status" value="1"/>
</dbReference>
<feature type="domain" description="HTH luxR-type" evidence="8">
    <location>
        <begin position="1378"/>
        <end position="1443"/>
    </location>
</feature>
<feature type="modified residue" description="4-aspartylphosphate" evidence="6">
    <location>
        <position position="1297"/>
    </location>
</feature>
<dbReference type="PROSITE" id="PS50110">
    <property type="entry name" value="RESPONSE_REGULATORY"/>
    <property type="match status" value="2"/>
</dbReference>
<dbReference type="InterPro" id="IPR003661">
    <property type="entry name" value="HisK_dim/P_dom"/>
</dbReference>
<dbReference type="PROSITE" id="PS00622">
    <property type="entry name" value="HTH_LUXR_1"/>
    <property type="match status" value="1"/>
</dbReference>
<dbReference type="CDD" id="cd16922">
    <property type="entry name" value="HATPase_EvgS-ArcB-TorS-like"/>
    <property type="match status" value="1"/>
</dbReference>
<dbReference type="Pfam" id="PF00196">
    <property type="entry name" value="GerE"/>
    <property type="match status" value="1"/>
</dbReference>
<evidence type="ECO:0000256" key="3">
    <source>
        <dbReference type="ARBA" id="ARBA00022500"/>
    </source>
</evidence>
<dbReference type="GO" id="GO:0000155">
    <property type="term" value="F:phosphorelay sensor kinase activity"/>
    <property type="evidence" value="ECO:0007669"/>
    <property type="project" value="InterPro"/>
</dbReference>
<dbReference type="SUPFAM" id="SSF52738">
    <property type="entry name" value="Methylesterase CheB, C-terminal domain"/>
    <property type="match status" value="1"/>
</dbReference>
<evidence type="ECO:0000313" key="14">
    <source>
        <dbReference type="EMBL" id="SIR39408.1"/>
    </source>
</evidence>
<reference evidence="14 15" key="1">
    <citation type="submission" date="2017-01" db="EMBL/GenBank/DDBJ databases">
        <authorList>
            <person name="Varghese N."/>
            <person name="Submissions S."/>
        </authorList>
    </citation>
    <scope>NUCLEOTIDE SEQUENCE [LARGE SCALE GENOMIC DNA]</scope>
    <source>
        <strain evidence="14 15">ATCC 35905</strain>
    </source>
</reference>
<evidence type="ECO:0000256" key="5">
    <source>
        <dbReference type="PROSITE-ProRule" id="PRU00050"/>
    </source>
</evidence>
<dbReference type="SUPFAM" id="SSF53335">
    <property type="entry name" value="S-adenosyl-L-methionine-dependent methyltransferases"/>
    <property type="match status" value="1"/>
</dbReference>
<dbReference type="Pfam" id="PF01339">
    <property type="entry name" value="CheB_methylest"/>
    <property type="match status" value="1"/>
</dbReference>
<dbReference type="OrthoDB" id="5287260at2"/>
<dbReference type="InterPro" id="IPR022642">
    <property type="entry name" value="CheR_C"/>
</dbReference>
<dbReference type="PROSITE" id="PS50043">
    <property type="entry name" value="HTH_LUXR_2"/>
    <property type="match status" value="1"/>
</dbReference>
<evidence type="ECO:0000313" key="15">
    <source>
        <dbReference type="Proteomes" id="UP000186308"/>
    </source>
</evidence>
<dbReference type="GO" id="GO:0006935">
    <property type="term" value="P:chemotaxis"/>
    <property type="evidence" value="ECO:0007669"/>
    <property type="project" value="UniProtKB-UniRule"/>
</dbReference>
<dbReference type="PROSITE" id="PS50109">
    <property type="entry name" value="HIS_KIN"/>
    <property type="match status" value="1"/>
</dbReference>
<feature type="domain" description="Histidine kinase" evidence="9">
    <location>
        <begin position="881"/>
        <end position="1094"/>
    </location>
</feature>
<dbReference type="SUPFAM" id="SSF46894">
    <property type="entry name" value="C-terminal effector domain of the bipartite response regulators"/>
    <property type="match status" value="1"/>
</dbReference>
<dbReference type="InterPro" id="IPR016032">
    <property type="entry name" value="Sig_transdc_resp-reg_C-effctor"/>
</dbReference>
<feature type="active site" evidence="5">
    <location>
        <position position="60"/>
    </location>
</feature>
<dbReference type="CDD" id="cd16434">
    <property type="entry name" value="CheB-CheR_fusion"/>
    <property type="match status" value="1"/>
</dbReference>
<dbReference type="Gene3D" id="1.10.287.130">
    <property type="match status" value="1"/>
</dbReference>
<dbReference type="Gene3D" id="3.40.50.180">
    <property type="entry name" value="Methylesterase CheB, C-terminal domain"/>
    <property type="match status" value="1"/>
</dbReference>
<evidence type="ECO:0000259" key="10">
    <source>
        <dbReference type="PROSITE" id="PS50110"/>
    </source>
</evidence>
<dbReference type="CDD" id="cd06170">
    <property type="entry name" value="LuxR_C_like"/>
    <property type="match status" value="1"/>
</dbReference>
<feature type="domain" description="CheR-type methyltransferase" evidence="13">
    <location>
        <begin position="223"/>
        <end position="487"/>
    </location>
</feature>
<dbReference type="Gene3D" id="3.30.565.10">
    <property type="entry name" value="Histidine kinase-like ATPase, C-terminal domain"/>
    <property type="match status" value="1"/>
</dbReference>
<feature type="domain" description="Response regulatory" evidence="10">
    <location>
        <begin position="1119"/>
        <end position="1235"/>
    </location>
</feature>
<evidence type="ECO:0000259" key="11">
    <source>
        <dbReference type="PROSITE" id="PS50113"/>
    </source>
</evidence>
<dbReference type="SUPFAM" id="SSF47757">
    <property type="entry name" value="Chemotaxis receptor methyltransferase CheR, N-terminal domain"/>
    <property type="match status" value="1"/>
</dbReference>
<dbReference type="InterPro" id="IPR022641">
    <property type="entry name" value="CheR_N"/>
</dbReference>
<dbReference type="SUPFAM" id="SSF52172">
    <property type="entry name" value="CheY-like"/>
    <property type="match status" value="2"/>
</dbReference>
<accession>A0A8G2CN96</accession>
<dbReference type="SUPFAM" id="SSF55874">
    <property type="entry name" value="ATPase domain of HSP90 chaperone/DNA topoisomerase II/histidine kinase"/>
    <property type="match status" value="1"/>
</dbReference>
<dbReference type="SMART" id="SM00448">
    <property type="entry name" value="REC"/>
    <property type="match status" value="2"/>
</dbReference>
<comment type="catalytic activity">
    <reaction evidence="1">
        <text>ATP + protein L-histidine = ADP + protein N-phospho-L-histidine.</text>
        <dbReference type="EC" id="2.7.13.3"/>
    </reaction>
</comment>
<dbReference type="Pfam" id="PF00072">
    <property type="entry name" value="Response_reg"/>
    <property type="match status" value="2"/>
</dbReference>
<evidence type="ECO:0000256" key="1">
    <source>
        <dbReference type="ARBA" id="ARBA00000085"/>
    </source>
</evidence>
<feature type="domain" description="Response regulatory" evidence="10">
    <location>
        <begin position="1248"/>
        <end position="1362"/>
    </location>
</feature>
<dbReference type="SUPFAM" id="SSF47384">
    <property type="entry name" value="Homodimeric domain of signal transducing histidine kinase"/>
    <property type="match status" value="1"/>
</dbReference>
<evidence type="ECO:0000259" key="8">
    <source>
        <dbReference type="PROSITE" id="PS50043"/>
    </source>
</evidence>
<dbReference type="InterPro" id="IPR003594">
    <property type="entry name" value="HATPase_dom"/>
</dbReference>
<dbReference type="RefSeq" id="WP_081849225.1">
    <property type="nucleotide sequence ID" value="NZ_FTNE01000028.1"/>
</dbReference>
<keyword evidence="7" id="KW-0175">Coiled coil</keyword>
<dbReference type="SMART" id="SM00388">
    <property type="entry name" value="HisKA"/>
    <property type="match status" value="1"/>
</dbReference>
<dbReference type="InterPro" id="IPR029063">
    <property type="entry name" value="SAM-dependent_MTases_sf"/>
</dbReference>
<dbReference type="EC" id="2.7.13.3" evidence="2"/>
<dbReference type="InterPro" id="IPR000792">
    <property type="entry name" value="Tscrpt_reg_LuxR_C"/>
</dbReference>
<dbReference type="CDD" id="cd00082">
    <property type="entry name" value="HisKA"/>
    <property type="match status" value="1"/>
</dbReference>
<protein>
    <recommendedName>
        <fullName evidence="2">histidine kinase</fullName>
        <ecNumber evidence="2">2.7.13.3</ecNumber>
    </recommendedName>
</protein>
<dbReference type="SMART" id="SM00387">
    <property type="entry name" value="HATPase_c"/>
    <property type="match status" value="1"/>
</dbReference>
<dbReference type="GO" id="GO:0005737">
    <property type="term" value="C:cytoplasm"/>
    <property type="evidence" value="ECO:0007669"/>
    <property type="project" value="InterPro"/>
</dbReference>
<dbReference type="InterPro" id="IPR000700">
    <property type="entry name" value="PAS-assoc_C"/>
</dbReference>
<dbReference type="InterPro" id="IPR011006">
    <property type="entry name" value="CheY-like_superfamily"/>
</dbReference>
<dbReference type="GO" id="GO:0000156">
    <property type="term" value="F:phosphorelay response regulator activity"/>
    <property type="evidence" value="ECO:0007669"/>
    <property type="project" value="InterPro"/>
</dbReference>
<comment type="caution">
    <text evidence="14">The sequence shown here is derived from an EMBL/GenBank/DDBJ whole genome shotgun (WGS) entry which is preliminary data.</text>
</comment>
<dbReference type="EMBL" id="FTNE01000028">
    <property type="protein sequence ID" value="SIR39408.1"/>
    <property type="molecule type" value="Genomic_DNA"/>
</dbReference>
<dbReference type="PRINTS" id="PR00996">
    <property type="entry name" value="CHERMTFRASE"/>
</dbReference>
<name>A0A8G2CN96_ACIRU</name>